<dbReference type="RefSeq" id="WP_147154969.1">
    <property type="nucleotide sequence ID" value="NZ_BKAJ01000134.1"/>
</dbReference>
<dbReference type="InterPro" id="IPR013563">
    <property type="entry name" value="Oligopep_ABC_C"/>
</dbReference>
<evidence type="ECO:0000256" key="6">
    <source>
        <dbReference type="ARBA" id="ARBA00022840"/>
    </source>
</evidence>
<dbReference type="SMART" id="SM00382">
    <property type="entry name" value="AAA"/>
    <property type="match status" value="1"/>
</dbReference>
<accession>A0A512NKW0</accession>
<name>A0A512NKW0_9HYPH</name>
<gene>
    <name evidence="9" type="ORF">RSO01_67600</name>
</gene>
<dbReference type="PROSITE" id="PS00211">
    <property type="entry name" value="ABC_TRANSPORTER_1"/>
    <property type="match status" value="1"/>
</dbReference>
<evidence type="ECO:0000256" key="5">
    <source>
        <dbReference type="ARBA" id="ARBA00022741"/>
    </source>
</evidence>
<evidence type="ECO:0000259" key="8">
    <source>
        <dbReference type="PROSITE" id="PS50893"/>
    </source>
</evidence>
<dbReference type="CDD" id="cd03257">
    <property type="entry name" value="ABC_NikE_OppD_transporters"/>
    <property type="match status" value="1"/>
</dbReference>
<comment type="similarity">
    <text evidence="2">Belongs to the ABC transporter superfamily.</text>
</comment>
<keyword evidence="6 9" id="KW-0067">ATP-binding</keyword>
<organism evidence="9 10">
    <name type="scientific">Reyranella soli</name>
    <dbReference type="NCBI Taxonomy" id="1230389"/>
    <lineage>
        <taxon>Bacteria</taxon>
        <taxon>Pseudomonadati</taxon>
        <taxon>Pseudomonadota</taxon>
        <taxon>Alphaproteobacteria</taxon>
        <taxon>Hyphomicrobiales</taxon>
        <taxon>Reyranellaceae</taxon>
        <taxon>Reyranella</taxon>
    </lineage>
</organism>
<dbReference type="InterPro" id="IPR027417">
    <property type="entry name" value="P-loop_NTPase"/>
</dbReference>
<dbReference type="InterPro" id="IPR003593">
    <property type="entry name" value="AAA+_ATPase"/>
</dbReference>
<dbReference type="PANTHER" id="PTHR43297:SF2">
    <property type="entry name" value="DIPEPTIDE TRANSPORT ATP-BINDING PROTEIN DPPD"/>
    <property type="match status" value="1"/>
</dbReference>
<keyword evidence="5" id="KW-0547">Nucleotide-binding</keyword>
<protein>
    <submittedName>
        <fullName evidence="9">ABC transporter ATP-binding protein</fullName>
    </submittedName>
</protein>
<feature type="domain" description="ABC transporter" evidence="8">
    <location>
        <begin position="17"/>
        <end position="281"/>
    </location>
</feature>
<dbReference type="Pfam" id="PF08352">
    <property type="entry name" value="oligo_HPY"/>
    <property type="match status" value="1"/>
</dbReference>
<dbReference type="InterPro" id="IPR017871">
    <property type="entry name" value="ABC_transporter-like_CS"/>
</dbReference>
<dbReference type="GO" id="GO:0015833">
    <property type="term" value="P:peptide transport"/>
    <property type="evidence" value="ECO:0007669"/>
    <property type="project" value="InterPro"/>
</dbReference>
<dbReference type="PROSITE" id="PS50893">
    <property type="entry name" value="ABC_TRANSPORTER_2"/>
    <property type="match status" value="1"/>
</dbReference>
<evidence type="ECO:0000313" key="10">
    <source>
        <dbReference type="Proteomes" id="UP000321058"/>
    </source>
</evidence>
<keyword evidence="7" id="KW-0472">Membrane</keyword>
<dbReference type="Gene3D" id="3.40.50.300">
    <property type="entry name" value="P-loop containing nucleotide triphosphate hydrolases"/>
    <property type="match status" value="1"/>
</dbReference>
<evidence type="ECO:0000256" key="2">
    <source>
        <dbReference type="ARBA" id="ARBA00005417"/>
    </source>
</evidence>
<dbReference type="InterPro" id="IPR050388">
    <property type="entry name" value="ABC_Ni/Peptide_Import"/>
</dbReference>
<comment type="subcellular location">
    <subcellularLocation>
        <location evidence="1">Cell inner membrane</location>
        <topology evidence="1">Peripheral membrane protein</topology>
    </subcellularLocation>
</comment>
<evidence type="ECO:0000313" key="9">
    <source>
        <dbReference type="EMBL" id="GEP59594.1"/>
    </source>
</evidence>
<dbReference type="GO" id="GO:0005524">
    <property type="term" value="F:ATP binding"/>
    <property type="evidence" value="ECO:0007669"/>
    <property type="project" value="UniProtKB-KW"/>
</dbReference>
<dbReference type="OrthoDB" id="9802264at2"/>
<evidence type="ECO:0000256" key="4">
    <source>
        <dbReference type="ARBA" id="ARBA00022475"/>
    </source>
</evidence>
<dbReference type="GO" id="GO:0005886">
    <property type="term" value="C:plasma membrane"/>
    <property type="evidence" value="ECO:0007669"/>
    <property type="project" value="UniProtKB-SubCell"/>
</dbReference>
<dbReference type="PANTHER" id="PTHR43297">
    <property type="entry name" value="OLIGOPEPTIDE TRANSPORT ATP-BINDING PROTEIN APPD"/>
    <property type="match status" value="1"/>
</dbReference>
<dbReference type="GO" id="GO:0016887">
    <property type="term" value="F:ATP hydrolysis activity"/>
    <property type="evidence" value="ECO:0007669"/>
    <property type="project" value="InterPro"/>
</dbReference>
<dbReference type="InterPro" id="IPR003439">
    <property type="entry name" value="ABC_transporter-like_ATP-bd"/>
</dbReference>
<dbReference type="Pfam" id="PF00005">
    <property type="entry name" value="ABC_tran"/>
    <property type="match status" value="1"/>
</dbReference>
<reference evidence="9 10" key="1">
    <citation type="submission" date="2019-07" db="EMBL/GenBank/DDBJ databases">
        <title>Whole genome shotgun sequence of Reyranella soli NBRC 108950.</title>
        <authorList>
            <person name="Hosoyama A."/>
            <person name="Uohara A."/>
            <person name="Ohji S."/>
            <person name="Ichikawa N."/>
        </authorList>
    </citation>
    <scope>NUCLEOTIDE SEQUENCE [LARGE SCALE GENOMIC DNA]</scope>
    <source>
        <strain evidence="9 10">NBRC 108950</strain>
    </source>
</reference>
<dbReference type="EMBL" id="BKAJ01000134">
    <property type="protein sequence ID" value="GEP59594.1"/>
    <property type="molecule type" value="Genomic_DNA"/>
</dbReference>
<keyword evidence="3" id="KW-0813">Transport</keyword>
<dbReference type="Proteomes" id="UP000321058">
    <property type="component" value="Unassembled WGS sequence"/>
</dbReference>
<evidence type="ECO:0000256" key="1">
    <source>
        <dbReference type="ARBA" id="ARBA00004417"/>
    </source>
</evidence>
<proteinExistence type="inferred from homology"/>
<dbReference type="SUPFAM" id="SSF52540">
    <property type="entry name" value="P-loop containing nucleoside triphosphate hydrolases"/>
    <property type="match status" value="1"/>
</dbReference>
<evidence type="ECO:0000256" key="7">
    <source>
        <dbReference type="ARBA" id="ARBA00023136"/>
    </source>
</evidence>
<sequence length="347" mass="37966">MPDSLSFPSVSVQAPVVRLNGLRMDFHTGDGVEQVIKDVTLRIDPGEIVGLVGESGCGKSVTAKLLLGILPMPPAVVKAGSIEMFGRDLAGLPSGEREALKKFVAYVPQDPSAVLNPSFTIATQMIDMIVWYESDRKLATYFRKRHTRTVVSRARDHAAHLLEKVYIADPEQVLRRYPVQLSGGMRQRVLLAMALSGSPQLMIADEPTTALDVTVQKRTIDLLKDLVEREGLAGLYITHDLGVAREICARTYVMYAGTTVENGPTGPLLDAPLHPYTRGLVEAIPSLEGGLPRTIPGQVPDYLAPPRGCRFAPRCPEAFERCRETPERVEQAPGRQVACWLYGKEAA</sequence>
<keyword evidence="10" id="KW-1185">Reference proteome</keyword>
<dbReference type="NCBIfam" id="TIGR01727">
    <property type="entry name" value="oligo_HPY"/>
    <property type="match status" value="1"/>
</dbReference>
<comment type="caution">
    <text evidence="9">The sequence shown here is derived from an EMBL/GenBank/DDBJ whole genome shotgun (WGS) entry which is preliminary data.</text>
</comment>
<keyword evidence="4" id="KW-1003">Cell membrane</keyword>
<dbReference type="AlphaFoldDB" id="A0A512NKW0"/>
<evidence type="ECO:0000256" key="3">
    <source>
        <dbReference type="ARBA" id="ARBA00022448"/>
    </source>
</evidence>